<sequence length="983" mass="111270">MLGSSRDLLRCLDTVFGRLEDILDHENTQDDPDVALLCEAIRAFLHKHDTLHSIKQTINVNDHLLRVYNTFIEPHSGLKTQTFFLNVLIQFVPILLEDASMLWLKTYLPTALDSAGVDLKFTEMIQDLVIKLSNSEDVYVSSNDTALEAARRQRALKIMNHILNIYLGRASVSTTIKREENSQMQLERQRFMRKNCAIFLLKYGARHPLDLFAMLDAQFRYPSERLDILLFLSQFLESSRNHILPISGSSLITSLFKSLLFDNNMYIAEAALNCAFMAIPHVALHEPSQLLISDLFVAFLRLTVWGSKAHVPQVPGTFWETYSITWNAAEIDVSHSQQEYVTRKLGRGPSTANIQHLATLLYGLVPYNFCNFCKDPELYISKFPPQITTVAHLDYILDFTKGNKVIQNLYNDQLQAFKLHPVFVDYKSPSPTDLELELANPVGWFKAERTPTSLSLACYKLNAGLVFDIPFSWLDADIKLISSNGSMASLEDSHLASRKNSSAGFLSMTVKDGLAQKIVLENSLRRKASGVEFRETSFEEKPTEELEKVTSKGYLEELYDTHEKMYAPNDQGSLQIQRPTSSATTSIETKAVQSVVKAESSESKEHLGSVDEGGRGFYHRELTILANELEFSNYMRHVTTMQYIDMRLKLNQLQRDTYIKELSNLEEMPKVVSDKKESPSQANNVDVKALVDQLEVIGLEKSELERKLKDLEKTYSFLQNNVDDTFSSIVPKREAEIAELKRQLEERKVSDVPKEKPIEFEPPSEDGTPVNIASSEKEKRIFELQTELEVSKDLNGKLTSDLVELKQTLDTQVKSYEARLATSKQALSESVGKYSLQYEKKIQELSAVILRYEGLLDERNSRIKQLSSLKPITIPATAEVTDAIPIGTYRANDRTIDPFAYRRHERGAADLVGEGIDTRGHGVPRDRSNSSLESQSSASHRDSYPQQKPPTSRYNSSTSVFTLPTTPIIKGRGGLQKRSKVKM</sequence>
<reference evidence="1" key="1">
    <citation type="submission" date="2023-04" db="EMBL/GenBank/DDBJ databases">
        <title>Draft Genome sequencing of Naganishia species isolated from polar environments using Oxford Nanopore Technology.</title>
        <authorList>
            <person name="Leo P."/>
            <person name="Venkateswaran K."/>
        </authorList>
    </citation>
    <scope>NUCLEOTIDE SEQUENCE</scope>
    <source>
        <strain evidence="1">MNA-CCFEE 5261</strain>
    </source>
</reference>
<proteinExistence type="predicted"/>
<gene>
    <name evidence="1" type="ORF">QFC19_005626</name>
</gene>
<organism evidence="1 2">
    <name type="scientific">Naganishia cerealis</name>
    <dbReference type="NCBI Taxonomy" id="610337"/>
    <lineage>
        <taxon>Eukaryota</taxon>
        <taxon>Fungi</taxon>
        <taxon>Dikarya</taxon>
        <taxon>Basidiomycota</taxon>
        <taxon>Agaricomycotina</taxon>
        <taxon>Tremellomycetes</taxon>
        <taxon>Filobasidiales</taxon>
        <taxon>Filobasidiaceae</taxon>
        <taxon>Naganishia</taxon>
    </lineage>
</organism>
<protein>
    <submittedName>
        <fullName evidence="1">Uncharacterized protein</fullName>
    </submittedName>
</protein>
<name>A0ACC2VM85_9TREE</name>
<dbReference type="EMBL" id="JASBWR010000064">
    <property type="protein sequence ID" value="KAJ9100273.1"/>
    <property type="molecule type" value="Genomic_DNA"/>
</dbReference>
<dbReference type="Proteomes" id="UP001241377">
    <property type="component" value="Unassembled WGS sequence"/>
</dbReference>
<evidence type="ECO:0000313" key="1">
    <source>
        <dbReference type="EMBL" id="KAJ9100273.1"/>
    </source>
</evidence>
<comment type="caution">
    <text evidence="1">The sequence shown here is derived from an EMBL/GenBank/DDBJ whole genome shotgun (WGS) entry which is preliminary data.</text>
</comment>
<accession>A0ACC2VM85</accession>
<keyword evidence="2" id="KW-1185">Reference proteome</keyword>
<evidence type="ECO:0000313" key="2">
    <source>
        <dbReference type="Proteomes" id="UP001241377"/>
    </source>
</evidence>